<feature type="compositionally biased region" description="Polar residues" evidence="1">
    <location>
        <begin position="9"/>
        <end position="18"/>
    </location>
</feature>
<feature type="compositionally biased region" description="Gly residues" evidence="1">
    <location>
        <begin position="56"/>
        <end position="69"/>
    </location>
</feature>
<gene>
    <name evidence="2" type="ORF">BIW11_02145</name>
</gene>
<feature type="region of interest" description="Disordered" evidence="1">
    <location>
        <begin position="54"/>
        <end position="81"/>
    </location>
</feature>
<accession>A0A1V9X387</accession>
<protein>
    <submittedName>
        <fullName evidence="2">Uncharacterized protein</fullName>
    </submittedName>
</protein>
<dbReference type="AlphaFoldDB" id="A0A1V9X387"/>
<proteinExistence type="predicted"/>
<dbReference type="InParanoid" id="A0A1V9X387"/>
<feature type="region of interest" description="Disordered" evidence="1">
    <location>
        <begin position="1"/>
        <end position="38"/>
    </location>
</feature>
<dbReference type="Proteomes" id="UP000192247">
    <property type="component" value="Unassembled WGS sequence"/>
</dbReference>
<organism evidence="2 3">
    <name type="scientific">Tropilaelaps mercedesae</name>
    <dbReference type="NCBI Taxonomy" id="418985"/>
    <lineage>
        <taxon>Eukaryota</taxon>
        <taxon>Metazoa</taxon>
        <taxon>Ecdysozoa</taxon>
        <taxon>Arthropoda</taxon>
        <taxon>Chelicerata</taxon>
        <taxon>Arachnida</taxon>
        <taxon>Acari</taxon>
        <taxon>Parasitiformes</taxon>
        <taxon>Mesostigmata</taxon>
        <taxon>Gamasina</taxon>
        <taxon>Dermanyssoidea</taxon>
        <taxon>Laelapidae</taxon>
        <taxon>Tropilaelaps</taxon>
    </lineage>
</organism>
<comment type="caution">
    <text evidence="2">The sequence shown here is derived from an EMBL/GenBank/DDBJ whole genome shotgun (WGS) entry which is preliminary data.</text>
</comment>
<name>A0A1V9X387_9ACAR</name>
<feature type="region of interest" description="Disordered" evidence="1">
    <location>
        <begin position="125"/>
        <end position="163"/>
    </location>
</feature>
<keyword evidence="3" id="KW-1185">Reference proteome</keyword>
<feature type="compositionally biased region" description="Gly residues" evidence="1">
    <location>
        <begin position="140"/>
        <end position="159"/>
    </location>
</feature>
<dbReference type="EMBL" id="MNPL01027686">
    <property type="protein sequence ID" value="OQR67732.1"/>
    <property type="molecule type" value="Genomic_DNA"/>
</dbReference>
<reference evidence="2 3" key="1">
    <citation type="journal article" date="2017" name="Gigascience">
        <title>Draft genome of the honey bee ectoparasitic mite, Tropilaelaps mercedesae, is shaped by the parasitic life history.</title>
        <authorList>
            <person name="Dong X."/>
            <person name="Armstrong S.D."/>
            <person name="Xia D."/>
            <person name="Makepeace B.L."/>
            <person name="Darby A.C."/>
            <person name="Kadowaki T."/>
        </authorList>
    </citation>
    <scope>NUCLEOTIDE SEQUENCE [LARGE SCALE GENOMIC DNA]</scope>
    <source>
        <strain evidence="2">Wuxi-XJTLU</strain>
    </source>
</reference>
<evidence type="ECO:0000256" key="1">
    <source>
        <dbReference type="SAM" id="MobiDB-lite"/>
    </source>
</evidence>
<sequence>MYYHHAAAPQSNSPNCGSQYPAGGGQSSPSMAGARMPQYFDGYGDQRFDYQAYASQGGGGGGGGGGGQYPQGYTGYGSEELTGDQHYYDRHEYSLVHKQQPLTQQQQSQYQCYESQYHSSSDTAVQHFNGFTDGHQQSGNSGGGGGGGGGGGQQNGTTGGDMNFNMYYNNGSTGSMSACSTPGTPQSQCYQEGLANEWSNGAGQGQFSTAEYYQLG</sequence>
<evidence type="ECO:0000313" key="2">
    <source>
        <dbReference type="EMBL" id="OQR67732.1"/>
    </source>
</evidence>
<evidence type="ECO:0000313" key="3">
    <source>
        <dbReference type="Proteomes" id="UP000192247"/>
    </source>
</evidence>